<proteinExistence type="predicted"/>
<dbReference type="GO" id="GO:0016878">
    <property type="term" value="F:acid-thiol ligase activity"/>
    <property type="evidence" value="ECO:0007669"/>
    <property type="project" value="UniProtKB-ARBA"/>
</dbReference>
<dbReference type="STRING" id="517719.SAMN05421762_3524"/>
<dbReference type="Pfam" id="PF00501">
    <property type="entry name" value="AMP-binding"/>
    <property type="match status" value="1"/>
</dbReference>
<feature type="domain" description="AMP-dependent synthetase/ligase" evidence="1">
    <location>
        <begin position="37"/>
        <end position="380"/>
    </location>
</feature>
<dbReference type="InterPro" id="IPR000873">
    <property type="entry name" value="AMP-dep_synth/lig_dom"/>
</dbReference>
<keyword evidence="4" id="KW-1185">Reference proteome</keyword>
<protein>
    <submittedName>
        <fullName evidence="3">Crotonobetaine/carnitine-CoA ligase</fullName>
    </submittedName>
</protein>
<dbReference type="InterPro" id="IPR025110">
    <property type="entry name" value="AMP-bd_C"/>
</dbReference>
<dbReference type="InterPro" id="IPR045851">
    <property type="entry name" value="AMP-bd_C_sf"/>
</dbReference>
<dbReference type="AlphaFoldDB" id="A0A1I1Q8M3"/>
<dbReference type="Gene3D" id="3.30.300.30">
    <property type="match status" value="1"/>
</dbReference>
<evidence type="ECO:0000313" key="3">
    <source>
        <dbReference type="EMBL" id="SFD18399.1"/>
    </source>
</evidence>
<dbReference type="PROSITE" id="PS00455">
    <property type="entry name" value="AMP_BINDING"/>
    <property type="match status" value="1"/>
</dbReference>
<evidence type="ECO:0000313" key="4">
    <source>
        <dbReference type="Proteomes" id="UP000231644"/>
    </source>
</evidence>
<accession>A0A1I1Q8M3</accession>
<keyword evidence="3" id="KW-0436">Ligase</keyword>
<dbReference type="SUPFAM" id="SSF56801">
    <property type="entry name" value="Acetyl-CoA synthetase-like"/>
    <property type="match status" value="1"/>
</dbReference>
<evidence type="ECO:0000259" key="1">
    <source>
        <dbReference type="Pfam" id="PF00501"/>
    </source>
</evidence>
<dbReference type="Proteomes" id="UP000231644">
    <property type="component" value="Unassembled WGS sequence"/>
</dbReference>
<feature type="domain" description="AMP-binding enzyme C-terminal" evidence="2">
    <location>
        <begin position="431"/>
        <end position="516"/>
    </location>
</feature>
<sequence>MVRFTSIYEMLADTTARHGDSPLFAVPARMAQAWSIPAELSYAQVLAEADRLAEAYAARGYGEGDVIGLAFESRPQHMLHYYALNRIGACMIPLNTELAAVELAYVLDHSRCSAIVALPELEAPLAAARAAAAADIPIAYDDPSDLPQARADRWRFDPQADPLNRAAALLYTSGTTGKPKGCILSNCYALASGQAYGSPWGDKTLRAGVDRVLNPLPLFHMNSLMLTAGGVVDCGACLILPGRFSLSNWWSDIRETRATRFHYLGLMIPALMSQPETPADRDHALHSGLGAGVDPAHHAAFEDRFGVPLHEVWGMTEVGRGLFAAQEPRHIDTRACGRPRKGVLARIMREDGSTVPDGEPGELVVRSDSDDPRFGFFSGYLHDPDATEAIWHEDWLCTGDICTRSPDGMFFFVDRKKNIVRRSGENIASAEVETALSRDPRVAQVAVLAVPDAMRDEEVMACVVLKPGADATGQTAQGQAALARDIVDQARARLTSYKLPGWIYFMQALPVTGTQKVQKHRIFPDGFREDLDLPGLHDCRPLKARKRAAVPG</sequence>
<dbReference type="OrthoDB" id="7315605at2"/>
<organism evidence="3 4">
    <name type="scientific">Pseudooceanicola nitratireducens</name>
    <dbReference type="NCBI Taxonomy" id="517719"/>
    <lineage>
        <taxon>Bacteria</taxon>
        <taxon>Pseudomonadati</taxon>
        <taxon>Pseudomonadota</taxon>
        <taxon>Alphaproteobacteria</taxon>
        <taxon>Rhodobacterales</taxon>
        <taxon>Paracoccaceae</taxon>
        <taxon>Pseudooceanicola</taxon>
    </lineage>
</organism>
<dbReference type="EMBL" id="FOLX01000003">
    <property type="protein sequence ID" value="SFD18399.1"/>
    <property type="molecule type" value="Genomic_DNA"/>
</dbReference>
<dbReference type="PANTHER" id="PTHR43767">
    <property type="entry name" value="LONG-CHAIN-FATTY-ACID--COA LIGASE"/>
    <property type="match status" value="1"/>
</dbReference>
<dbReference type="InterPro" id="IPR050237">
    <property type="entry name" value="ATP-dep_AMP-bd_enzyme"/>
</dbReference>
<evidence type="ECO:0000259" key="2">
    <source>
        <dbReference type="Pfam" id="PF13193"/>
    </source>
</evidence>
<dbReference type="Gene3D" id="3.40.50.12780">
    <property type="entry name" value="N-terminal domain of ligase-like"/>
    <property type="match status" value="1"/>
</dbReference>
<dbReference type="Pfam" id="PF13193">
    <property type="entry name" value="AMP-binding_C"/>
    <property type="match status" value="1"/>
</dbReference>
<dbReference type="PANTHER" id="PTHR43767:SF1">
    <property type="entry name" value="NONRIBOSOMAL PEPTIDE SYNTHASE PES1 (EUROFUNG)-RELATED"/>
    <property type="match status" value="1"/>
</dbReference>
<name>A0A1I1Q8M3_9RHOB</name>
<dbReference type="InterPro" id="IPR042099">
    <property type="entry name" value="ANL_N_sf"/>
</dbReference>
<gene>
    <name evidence="3" type="ORF">SAMN05421762_3524</name>
</gene>
<reference evidence="3 4" key="1">
    <citation type="submission" date="2016-10" db="EMBL/GenBank/DDBJ databases">
        <authorList>
            <person name="de Groot N.N."/>
        </authorList>
    </citation>
    <scope>NUCLEOTIDE SEQUENCE [LARGE SCALE GENOMIC DNA]</scope>
    <source>
        <strain evidence="3 4">DSM 29619</strain>
    </source>
</reference>
<dbReference type="RefSeq" id="WP_093454869.1">
    <property type="nucleotide sequence ID" value="NZ_FNZG01000006.1"/>
</dbReference>
<dbReference type="InterPro" id="IPR020845">
    <property type="entry name" value="AMP-binding_CS"/>
</dbReference>